<dbReference type="Proteomes" id="UP000681720">
    <property type="component" value="Unassembled WGS sequence"/>
</dbReference>
<dbReference type="GO" id="GO:0008270">
    <property type="term" value="F:zinc ion binding"/>
    <property type="evidence" value="ECO:0007669"/>
    <property type="project" value="UniProtKB-KW"/>
</dbReference>
<evidence type="ECO:0000256" key="1">
    <source>
        <dbReference type="ARBA" id="ARBA00022723"/>
    </source>
</evidence>
<proteinExistence type="predicted"/>
<evidence type="ECO:0000313" key="6">
    <source>
        <dbReference type="EMBL" id="CAF5202686.1"/>
    </source>
</evidence>
<evidence type="ECO:0000256" key="3">
    <source>
        <dbReference type="ARBA" id="ARBA00022833"/>
    </source>
</evidence>
<dbReference type="Gene3D" id="2.30.30.140">
    <property type="match status" value="1"/>
</dbReference>
<dbReference type="Proteomes" id="UP000681967">
    <property type="component" value="Unassembled WGS sequence"/>
</dbReference>
<sequence length="111" mass="13124">MKGYQSWPAKVLRIVNDEVDVRFFGQHDRAWVSINNCFVLSKEYPGSEKKKSNNNFERSLTELQAHIDRLKTLYGSFTYAPPQTPLTCLLKDYNERKKEPLMFILYSFRII</sequence>
<protein>
    <recommendedName>
        <fullName evidence="4">PWWP domain-containing protein</fullName>
    </recommendedName>
</protein>
<keyword evidence="2" id="KW-0863">Zinc-finger</keyword>
<evidence type="ECO:0000313" key="7">
    <source>
        <dbReference type="Proteomes" id="UP000681720"/>
    </source>
</evidence>
<dbReference type="SUPFAM" id="SSF63748">
    <property type="entry name" value="Tudor/PWWP/MBT"/>
    <property type="match status" value="1"/>
</dbReference>
<dbReference type="PANTHER" id="PTHR46453">
    <property type="entry name" value="PROTEIN KINASE C-BINDING PROTEIN 1"/>
    <property type="match status" value="1"/>
</dbReference>
<dbReference type="AlphaFoldDB" id="A0A8S3IL03"/>
<dbReference type="EMBL" id="CAJOBH010245633">
    <property type="protein sequence ID" value="CAF5123970.1"/>
    <property type="molecule type" value="Genomic_DNA"/>
</dbReference>
<dbReference type="InterPro" id="IPR000313">
    <property type="entry name" value="PWWP_dom"/>
</dbReference>
<gene>
    <name evidence="5" type="ORF">BYL167_LOCUS67482</name>
    <name evidence="6" type="ORF">GIL414_LOCUS77138</name>
</gene>
<dbReference type="EMBL" id="CAJOBJ010346951">
    <property type="protein sequence ID" value="CAF5202686.1"/>
    <property type="molecule type" value="Genomic_DNA"/>
</dbReference>
<name>A0A8S3IL03_9BILA</name>
<keyword evidence="3" id="KW-0862">Zinc</keyword>
<organism evidence="6 7">
    <name type="scientific">Rotaria magnacalcarata</name>
    <dbReference type="NCBI Taxonomy" id="392030"/>
    <lineage>
        <taxon>Eukaryota</taxon>
        <taxon>Metazoa</taxon>
        <taxon>Spiralia</taxon>
        <taxon>Gnathifera</taxon>
        <taxon>Rotifera</taxon>
        <taxon>Eurotatoria</taxon>
        <taxon>Bdelloidea</taxon>
        <taxon>Philodinida</taxon>
        <taxon>Philodinidae</taxon>
        <taxon>Rotaria</taxon>
    </lineage>
</organism>
<dbReference type="PROSITE" id="PS50812">
    <property type="entry name" value="PWWP"/>
    <property type="match status" value="1"/>
</dbReference>
<dbReference type="PANTHER" id="PTHR46453:SF5">
    <property type="entry name" value="PROTEIN KINASE C-BINDING PROTEIN 1 ISOFORM X1"/>
    <property type="match status" value="1"/>
</dbReference>
<dbReference type="GO" id="GO:0003714">
    <property type="term" value="F:transcription corepressor activity"/>
    <property type="evidence" value="ECO:0007669"/>
    <property type="project" value="TreeGrafter"/>
</dbReference>
<reference evidence="6" key="1">
    <citation type="submission" date="2021-02" db="EMBL/GenBank/DDBJ databases">
        <authorList>
            <person name="Nowell W R."/>
        </authorList>
    </citation>
    <scope>NUCLEOTIDE SEQUENCE</scope>
</reference>
<dbReference type="GO" id="GO:0005737">
    <property type="term" value="C:cytoplasm"/>
    <property type="evidence" value="ECO:0007669"/>
    <property type="project" value="TreeGrafter"/>
</dbReference>
<keyword evidence="1" id="KW-0479">Metal-binding</keyword>
<dbReference type="Pfam" id="PF00855">
    <property type="entry name" value="PWWP"/>
    <property type="match status" value="1"/>
</dbReference>
<feature type="domain" description="PWWP" evidence="4">
    <location>
        <begin position="1"/>
        <end position="43"/>
    </location>
</feature>
<accession>A0A8S3IL03</accession>
<evidence type="ECO:0000256" key="2">
    <source>
        <dbReference type="ARBA" id="ARBA00022771"/>
    </source>
</evidence>
<evidence type="ECO:0000259" key="4">
    <source>
        <dbReference type="PROSITE" id="PS50812"/>
    </source>
</evidence>
<evidence type="ECO:0000313" key="5">
    <source>
        <dbReference type="EMBL" id="CAF5123970.1"/>
    </source>
</evidence>
<dbReference type="GO" id="GO:0005634">
    <property type="term" value="C:nucleus"/>
    <property type="evidence" value="ECO:0007669"/>
    <property type="project" value="TreeGrafter"/>
</dbReference>
<comment type="caution">
    <text evidence="6">The sequence shown here is derived from an EMBL/GenBank/DDBJ whole genome shotgun (WGS) entry which is preliminary data.</text>
</comment>